<keyword evidence="13" id="KW-1185">Reference proteome</keyword>
<dbReference type="Pfam" id="PF16881">
    <property type="entry name" value="LIAS_N"/>
    <property type="match status" value="1"/>
</dbReference>
<feature type="binding site" evidence="10">
    <location>
        <position position="93"/>
    </location>
    <ligand>
        <name>[4Fe-4S] cluster</name>
        <dbReference type="ChEBI" id="CHEBI:49883"/>
        <label>2</label>
        <note>4Fe-4S-S-AdoMet</note>
    </ligand>
</feature>
<dbReference type="PIRSF" id="PIRSF005963">
    <property type="entry name" value="Lipoyl_synth"/>
    <property type="match status" value="1"/>
</dbReference>
<comment type="pathway">
    <text evidence="10">Protein modification; protein lipoylation via endogenous pathway; protein N(6)-(lipoyl)lysine from octanoyl-[acyl-carrier-protein]: step 2/2.</text>
</comment>
<comment type="cofactor">
    <cofactor evidence="10">
        <name>[4Fe-4S] cluster</name>
        <dbReference type="ChEBI" id="CHEBI:49883"/>
    </cofactor>
    <text evidence="10">Binds 2 [4Fe-4S] clusters per subunit. One cluster is coordinated with 3 cysteines and an exchangeable S-adenosyl-L-methionine.</text>
</comment>
<feature type="binding site" evidence="10">
    <location>
        <position position="86"/>
    </location>
    <ligand>
        <name>[4Fe-4S] cluster</name>
        <dbReference type="ChEBI" id="CHEBI:49883"/>
        <label>2</label>
        <note>4Fe-4S-S-AdoMet</note>
    </ligand>
</feature>
<reference evidence="13" key="1">
    <citation type="submission" date="2014-03" db="EMBL/GenBank/DDBJ databases">
        <authorList>
            <person name="Aksoy S."/>
            <person name="Warren W."/>
            <person name="Wilson R.K."/>
        </authorList>
    </citation>
    <scope>NUCLEOTIDE SEQUENCE [LARGE SCALE GENOMIC DNA]</scope>
    <source>
        <strain evidence="13">IAEA</strain>
    </source>
</reference>
<feature type="binding site" evidence="10">
    <location>
        <position position="65"/>
    </location>
    <ligand>
        <name>[4Fe-4S] cluster</name>
        <dbReference type="ChEBI" id="CHEBI:49883"/>
        <label>1</label>
    </ligand>
</feature>
<dbReference type="Pfam" id="PF04055">
    <property type="entry name" value="Radical_SAM"/>
    <property type="match status" value="1"/>
</dbReference>
<protein>
    <recommendedName>
        <fullName evidence="10">Lipoyl synthase, mitochondrial</fullName>
        <ecNumber evidence="10">2.8.1.8</ecNumber>
    </recommendedName>
    <alternativeName>
        <fullName evidence="10">Lipoate synthase</fullName>
        <shortName evidence="10">LS</shortName>
        <shortName evidence="10">Lip-syn</shortName>
    </alternativeName>
    <alternativeName>
        <fullName evidence="10">Lipoic acid synthase</fullName>
    </alternativeName>
</protein>
<evidence type="ECO:0000256" key="2">
    <source>
        <dbReference type="ARBA" id="ARBA00022485"/>
    </source>
</evidence>
<feature type="binding site" evidence="10">
    <location>
        <position position="60"/>
    </location>
    <ligand>
        <name>[4Fe-4S] cluster</name>
        <dbReference type="ChEBI" id="CHEBI:49883"/>
        <label>1</label>
    </ligand>
</feature>
<dbReference type="SFLD" id="SFLDG01058">
    <property type="entry name" value="lipoyl_synthase_like"/>
    <property type="match status" value="1"/>
</dbReference>
<dbReference type="SFLD" id="SFLDS00029">
    <property type="entry name" value="Radical_SAM"/>
    <property type="match status" value="1"/>
</dbReference>
<keyword evidence="7 10" id="KW-0408">Iron</keyword>
<dbReference type="EC" id="2.8.1.8" evidence="10"/>
<comment type="subcellular location">
    <subcellularLocation>
        <location evidence="1 10">Mitochondrion</location>
    </subcellularLocation>
</comment>
<dbReference type="SUPFAM" id="SSF102114">
    <property type="entry name" value="Radical SAM enzymes"/>
    <property type="match status" value="1"/>
</dbReference>
<evidence type="ECO:0000256" key="1">
    <source>
        <dbReference type="ARBA" id="ARBA00004173"/>
    </source>
</evidence>
<dbReference type="VEuPathDB" id="VectorBase:GPAI000836"/>
<feature type="domain" description="Radical SAM core" evidence="11">
    <location>
        <begin position="72"/>
        <end position="289"/>
    </location>
</feature>
<dbReference type="UniPathway" id="UPA00538">
    <property type="reaction ID" value="UER00593"/>
</dbReference>
<keyword evidence="6 10" id="KW-0479">Metal-binding</keyword>
<keyword evidence="5 10" id="KW-0949">S-adenosyl-L-methionine</keyword>
<sequence>MQNTSKKQNKNIISTITLFDKKDTLTIKKPSWLKIKFPINSNRINNIKKIIKSQNLHTVCEEAACPNLPECFNRGTATFMILGAICTRRCPFCNVMSGRPKTLDKQEPEKLANTVIKMQLKHVVITSVNRDDLKDGGAQQFANCIDLIRKLDSKIRIEILVPDFRGCKQYALKILNKFPPDIFNHNIESVPRLYSQVRPGANYKRSIELLKNFHSFNPDIPTKSGLMLGLGETKEEVIQVMKDLRKSSVSMLTIGQYLRPTPRHLSVVRYVHPEEFLDFKKIALSLGFTSAMCGPLVRSSYHAEKQKNNN</sequence>
<keyword evidence="3" id="KW-0963">Cytoplasm</keyword>
<dbReference type="EnsemblMetazoa" id="GPAI000836-RA">
    <property type="protein sequence ID" value="GPAI000836-PA"/>
    <property type="gene ID" value="GPAI000836"/>
</dbReference>
<dbReference type="SMART" id="SM00729">
    <property type="entry name" value="Elp3"/>
    <property type="match status" value="1"/>
</dbReference>
<dbReference type="InterPro" id="IPR031691">
    <property type="entry name" value="LIAS_N"/>
</dbReference>
<dbReference type="InterPro" id="IPR013785">
    <property type="entry name" value="Aldolase_TIM"/>
</dbReference>
<dbReference type="GO" id="GO:0051539">
    <property type="term" value="F:4 iron, 4 sulfur cluster binding"/>
    <property type="evidence" value="ECO:0007669"/>
    <property type="project" value="UniProtKB-UniRule"/>
</dbReference>
<dbReference type="FunFam" id="3.20.20.70:FF:000040">
    <property type="entry name" value="Lipoyl synthase"/>
    <property type="match status" value="1"/>
</dbReference>
<evidence type="ECO:0000256" key="5">
    <source>
        <dbReference type="ARBA" id="ARBA00022691"/>
    </source>
</evidence>
<dbReference type="InterPro" id="IPR007197">
    <property type="entry name" value="rSAM"/>
</dbReference>
<evidence type="ECO:0000256" key="6">
    <source>
        <dbReference type="ARBA" id="ARBA00022723"/>
    </source>
</evidence>
<dbReference type="NCBIfam" id="TIGR00510">
    <property type="entry name" value="lipA"/>
    <property type="match status" value="1"/>
</dbReference>
<keyword evidence="10" id="KW-0496">Mitochondrion</keyword>
<dbReference type="NCBIfam" id="NF004019">
    <property type="entry name" value="PRK05481.1"/>
    <property type="match status" value="1"/>
</dbReference>
<dbReference type="GO" id="GO:0016992">
    <property type="term" value="F:lipoate synthase activity"/>
    <property type="evidence" value="ECO:0007669"/>
    <property type="project" value="UniProtKB-UniRule"/>
</dbReference>
<comment type="similarity">
    <text evidence="10">Belongs to the radical SAM superfamily. Lipoyl synthase family.</text>
</comment>
<dbReference type="CDD" id="cd01335">
    <property type="entry name" value="Radical_SAM"/>
    <property type="match status" value="1"/>
</dbReference>
<comment type="function">
    <text evidence="10">Catalyzes the radical-mediated insertion of two sulfur atoms into the C-6 and C-8 positions of the octanoyl moiety bound to the lipoyl domains of lipoate-dependent enzymes, thereby converting the octanoylated domains into lipoylated derivatives.</text>
</comment>
<dbReference type="GO" id="GO:0046872">
    <property type="term" value="F:metal ion binding"/>
    <property type="evidence" value="ECO:0007669"/>
    <property type="project" value="UniProtKB-KW"/>
</dbReference>
<keyword evidence="2 10" id="KW-0004">4Fe-4S</keyword>
<name>A0A1A9Z1G1_GLOPL</name>
<feature type="binding site" evidence="10">
    <location>
        <position position="71"/>
    </location>
    <ligand>
        <name>[4Fe-4S] cluster</name>
        <dbReference type="ChEBI" id="CHEBI:49883"/>
        <label>1</label>
    </ligand>
</feature>
<evidence type="ECO:0000259" key="11">
    <source>
        <dbReference type="PROSITE" id="PS51918"/>
    </source>
</evidence>
<dbReference type="AlphaFoldDB" id="A0A1A9Z1G1"/>
<feature type="binding site" evidence="10">
    <location>
        <position position="300"/>
    </location>
    <ligand>
        <name>[4Fe-4S] cluster</name>
        <dbReference type="ChEBI" id="CHEBI:49883"/>
        <label>1</label>
    </ligand>
</feature>
<evidence type="ECO:0000256" key="4">
    <source>
        <dbReference type="ARBA" id="ARBA00022679"/>
    </source>
</evidence>
<evidence type="ECO:0000313" key="13">
    <source>
        <dbReference type="Proteomes" id="UP000092445"/>
    </source>
</evidence>
<evidence type="ECO:0000256" key="8">
    <source>
        <dbReference type="ARBA" id="ARBA00023014"/>
    </source>
</evidence>
<dbReference type="Proteomes" id="UP000092445">
    <property type="component" value="Unassembled WGS sequence"/>
</dbReference>
<proteinExistence type="inferred from homology"/>
<evidence type="ECO:0000313" key="12">
    <source>
        <dbReference type="EnsemblMetazoa" id="GPAI000836-PA"/>
    </source>
</evidence>
<comment type="catalytic activity">
    <reaction evidence="9 10">
        <text>[[Fe-S] cluster scaffold protein carrying a second [4Fe-4S](2+) cluster] + N(6)-octanoyl-L-lysyl-[protein] + 2 oxidized [2Fe-2S]-[ferredoxin] + 2 S-adenosyl-L-methionine + 4 H(+) = [[Fe-S] cluster scaffold protein] + N(6)-[(R)-dihydrolipoyl]-L-lysyl-[protein] + 4 Fe(3+) + 2 hydrogen sulfide + 2 5'-deoxyadenosine + 2 L-methionine + 2 reduced [2Fe-2S]-[ferredoxin]</text>
        <dbReference type="Rhea" id="RHEA:16585"/>
        <dbReference type="Rhea" id="RHEA-COMP:9928"/>
        <dbReference type="Rhea" id="RHEA-COMP:10000"/>
        <dbReference type="Rhea" id="RHEA-COMP:10001"/>
        <dbReference type="Rhea" id="RHEA-COMP:10475"/>
        <dbReference type="Rhea" id="RHEA-COMP:14568"/>
        <dbReference type="Rhea" id="RHEA-COMP:14569"/>
        <dbReference type="ChEBI" id="CHEBI:15378"/>
        <dbReference type="ChEBI" id="CHEBI:17319"/>
        <dbReference type="ChEBI" id="CHEBI:29034"/>
        <dbReference type="ChEBI" id="CHEBI:29919"/>
        <dbReference type="ChEBI" id="CHEBI:33722"/>
        <dbReference type="ChEBI" id="CHEBI:33737"/>
        <dbReference type="ChEBI" id="CHEBI:33738"/>
        <dbReference type="ChEBI" id="CHEBI:57844"/>
        <dbReference type="ChEBI" id="CHEBI:59789"/>
        <dbReference type="ChEBI" id="CHEBI:78809"/>
        <dbReference type="ChEBI" id="CHEBI:83100"/>
        <dbReference type="EC" id="2.8.1.8"/>
    </reaction>
</comment>
<dbReference type="InterPro" id="IPR058240">
    <property type="entry name" value="rSAM_sf"/>
</dbReference>
<dbReference type="InterPro" id="IPR003698">
    <property type="entry name" value="Lipoyl_synth"/>
</dbReference>
<evidence type="ECO:0000256" key="7">
    <source>
        <dbReference type="ARBA" id="ARBA00023004"/>
    </source>
</evidence>
<dbReference type="SFLD" id="SFLDF00271">
    <property type="entry name" value="lipoyl_synthase"/>
    <property type="match status" value="1"/>
</dbReference>
<dbReference type="NCBIfam" id="NF009544">
    <property type="entry name" value="PRK12928.1"/>
    <property type="match status" value="1"/>
</dbReference>
<dbReference type="PROSITE" id="PS51918">
    <property type="entry name" value="RADICAL_SAM"/>
    <property type="match status" value="1"/>
</dbReference>
<dbReference type="Gene3D" id="3.20.20.70">
    <property type="entry name" value="Aldolase class I"/>
    <property type="match status" value="1"/>
</dbReference>
<dbReference type="InterPro" id="IPR006638">
    <property type="entry name" value="Elp3/MiaA/NifB-like_rSAM"/>
</dbReference>
<dbReference type="GO" id="GO:0009249">
    <property type="term" value="P:protein lipoylation"/>
    <property type="evidence" value="ECO:0007669"/>
    <property type="project" value="UniProtKB-UniRule"/>
</dbReference>
<dbReference type="PANTHER" id="PTHR10949:SF0">
    <property type="entry name" value="LIPOYL SYNTHASE, MITOCHONDRIAL"/>
    <property type="match status" value="1"/>
</dbReference>
<evidence type="ECO:0000256" key="10">
    <source>
        <dbReference type="HAMAP-Rule" id="MF_03123"/>
    </source>
</evidence>
<organism evidence="12 13">
    <name type="scientific">Glossina pallidipes</name>
    <name type="common">Tsetse fly</name>
    <dbReference type="NCBI Taxonomy" id="7398"/>
    <lineage>
        <taxon>Eukaryota</taxon>
        <taxon>Metazoa</taxon>
        <taxon>Ecdysozoa</taxon>
        <taxon>Arthropoda</taxon>
        <taxon>Hexapoda</taxon>
        <taxon>Insecta</taxon>
        <taxon>Pterygota</taxon>
        <taxon>Neoptera</taxon>
        <taxon>Endopterygota</taxon>
        <taxon>Diptera</taxon>
        <taxon>Brachycera</taxon>
        <taxon>Muscomorpha</taxon>
        <taxon>Hippoboscoidea</taxon>
        <taxon>Glossinidae</taxon>
        <taxon>Glossina</taxon>
    </lineage>
</organism>
<dbReference type="PANTHER" id="PTHR10949">
    <property type="entry name" value="LIPOYL SYNTHASE"/>
    <property type="match status" value="1"/>
</dbReference>
<feature type="binding site" evidence="10">
    <location>
        <position position="90"/>
    </location>
    <ligand>
        <name>[4Fe-4S] cluster</name>
        <dbReference type="ChEBI" id="CHEBI:49883"/>
        <label>2</label>
        <note>4Fe-4S-S-AdoMet</note>
    </ligand>
</feature>
<dbReference type="STRING" id="7398.A0A1A9Z1G1"/>
<keyword evidence="8 10" id="KW-0411">Iron-sulfur</keyword>
<keyword evidence="4 10" id="KW-0808">Transferase</keyword>
<dbReference type="GO" id="GO:0005739">
    <property type="term" value="C:mitochondrion"/>
    <property type="evidence" value="ECO:0007669"/>
    <property type="project" value="UniProtKB-SubCell"/>
</dbReference>
<evidence type="ECO:0000256" key="9">
    <source>
        <dbReference type="ARBA" id="ARBA00047326"/>
    </source>
</evidence>
<accession>A0A1A9Z1G1</accession>
<dbReference type="HAMAP" id="MF_00206">
    <property type="entry name" value="Lipoyl_synth"/>
    <property type="match status" value="1"/>
</dbReference>
<evidence type="ECO:0000256" key="3">
    <source>
        <dbReference type="ARBA" id="ARBA00022490"/>
    </source>
</evidence>
<reference evidence="12" key="2">
    <citation type="submission" date="2020-05" db="UniProtKB">
        <authorList>
            <consortium name="EnsemblMetazoa"/>
        </authorList>
    </citation>
    <scope>IDENTIFICATION</scope>
    <source>
        <strain evidence="12">IAEA</strain>
    </source>
</reference>